<dbReference type="PANTHER" id="PTHR35796:SF3">
    <property type="entry name" value="BHLH DOMAIN-CONTAINING PROTEIN"/>
    <property type="match status" value="1"/>
</dbReference>
<name>A0A8J5MD32_9STRA</name>
<gene>
    <name evidence="1" type="ORF">JG688_00015194</name>
</gene>
<reference evidence="1" key="1">
    <citation type="submission" date="2021-01" db="EMBL/GenBank/DDBJ databases">
        <title>Phytophthora aleatoria, a newly-described species from Pinus radiata is distinct from Phytophthora cactorum isolates based on comparative genomics.</title>
        <authorList>
            <person name="Mcdougal R."/>
            <person name="Panda P."/>
            <person name="Williams N."/>
            <person name="Studholme D.J."/>
        </authorList>
    </citation>
    <scope>NUCLEOTIDE SEQUENCE</scope>
    <source>
        <strain evidence="1">NZFS 4037</strain>
    </source>
</reference>
<proteinExistence type="predicted"/>
<evidence type="ECO:0000313" key="2">
    <source>
        <dbReference type="Proteomes" id="UP000709295"/>
    </source>
</evidence>
<sequence>MIIHYQQKVADNLLNLIQKRAGQLGVECSFFTDVDYTYHHLLDLCGAMGEFQSVSRPLDSAYQEMDAVFAANGLNNMAMIRSNVQVRDGAGSKYVELFFNKVLPFKLQAAREATWKHFRGSENQMYNGGVFQKTAKVAIDGTR</sequence>
<dbReference type="Proteomes" id="UP000709295">
    <property type="component" value="Unassembled WGS sequence"/>
</dbReference>
<keyword evidence="2" id="KW-1185">Reference proteome</keyword>
<protein>
    <submittedName>
        <fullName evidence="1">Uncharacterized protein</fullName>
    </submittedName>
</protein>
<organism evidence="1 2">
    <name type="scientific">Phytophthora aleatoria</name>
    <dbReference type="NCBI Taxonomy" id="2496075"/>
    <lineage>
        <taxon>Eukaryota</taxon>
        <taxon>Sar</taxon>
        <taxon>Stramenopiles</taxon>
        <taxon>Oomycota</taxon>
        <taxon>Peronosporomycetes</taxon>
        <taxon>Peronosporales</taxon>
        <taxon>Peronosporaceae</taxon>
        <taxon>Phytophthora</taxon>
    </lineage>
</organism>
<evidence type="ECO:0000313" key="1">
    <source>
        <dbReference type="EMBL" id="KAG6948200.1"/>
    </source>
</evidence>
<dbReference type="AlphaFoldDB" id="A0A8J5MD32"/>
<comment type="caution">
    <text evidence="1">The sequence shown here is derived from an EMBL/GenBank/DDBJ whole genome shotgun (WGS) entry which is preliminary data.</text>
</comment>
<dbReference type="EMBL" id="JAENGY010001594">
    <property type="protein sequence ID" value="KAG6948200.1"/>
    <property type="molecule type" value="Genomic_DNA"/>
</dbReference>
<dbReference type="PANTHER" id="PTHR35796">
    <property type="entry name" value="HYPOTHETICAL CYTOSOLIC PROTEIN"/>
    <property type="match status" value="1"/>
</dbReference>
<accession>A0A8J5MD32</accession>